<feature type="domain" description="Helicase ATP-binding" evidence="13">
    <location>
        <begin position="40"/>
        <end position="213"/>
    </location>
</feature>
<evidence type="ECO:0000256" key="5">
    <source>
        <dbReference type="ARBA" id="ARBA00022806"/>
    </source>
</evidence>
<organism evidence="15 16">
    <name type="scientific">Nakamurella endophytica</name>
    <dbReference type="NCBI Taxonomy" id="1748367"/>
    <lineage>
        <taxon>Bacteria</taxon>
        <taxon>Bacillati</taxon>
        <taxon>Actinomycetota</taxon>
        <taxon>Actinomycetes</taxon>
        <taxon>Nakamurellales</taxon>
        <taxon>Nakamurellaceae</taxon>
        <taxon>Nakamurella</taxon>
    </lineage>
</organism>
<comment type="similarity">
    <text evidence="1">Belongs to the helicase family. RecQ subfamily.</text>
</comment>
<keyword evidence="16" id="KW-1185">Reference proteome</keyword>
<dbReference type="PROSITE" id="PS51192">
    <property type="entry name" value="HELICASE_ATP_BIND_1"/>
    <property type="match status" value="1"/>
</dbReference>
<dbReference type="GO" id="GO:0006281">
    <property type="term" value="P:DNA repair"/>
    <property type="evidence" value="ECO:0007669"/>
    <property type="project" value="TreeGrafter"/>
</dbReference>
<dbReference type="InterPro" id="IPR036388">
    <property type="entry name" value="WH-like_DNA-bd_sf"/>
</dbReference>
<dbReference type="PANTHER" id="PTHR13710:SF105">
    <property type="entry name" value="ATP-DEPENDENT DNA HELICASE Q1"/>
    <property type="match status" value="1"/>
</dbReference>
<evidence type="ECO:0000313" key="15">
    <source>
        <dbReference type="EMBL" id="GGM04871.1"/>
    </source>
</evidence>
<dbReference type="InterPro" id="IPR011545">
    <property type="entry name" value="DEAD/DEAH_box_helicase_dom"/>
</dbReference>
<dbReference type="SMART" id="SM00490">
    <property type="entry name" value="HELICc"/>
    <property type="match status" value="1"/>
</dbReference>
<dbReference type="InterPro" id="IPR027417">
    <property type="entry name" value="P-loop_NTPase"/>
</dbReference>
<evidence type="ECO:0000256" key="10">
    <source>
        <dbReference type="ARBA" id="ARBA00034808"/>
    </source>
</evidence>
<name>A0A917WHN9_9ACTN</name>
<dbReference type="InterPro" id="IPR001650">
    <property type="entry name" value="Helicase_C-like"/>
</dbReference>
<dbReference type="Pfam" id="PF09339">
    <property type="entry name" value="HTH_IclR"/>
    <property type="match status" value="1"/>
</dbReference>
<reference evidence="15" key="2">
    <citation type="submission" date="2020-09" db="EMBL/GenBank/DDBJ databases">
        <authorList>
            <person name="Sun Q."/>
            <person name="Zhou Y."/>
        </authorList>
    </citation>
    <scope>NUCLEOTIDE SEQUENCE</scope>
    <source>
        <strain evidence="15">CGMCC 4.7308</strain>
    </source>
</reference>
<keyword evidence="5 15" id="KW-0347">Helicase</keyword>
<dbReference type="Gene3D" id="3.40.50.300">
    <property type="entry name" value="P-loop containing nucleotide triphosphate hydrolases"/>
    <property type="match status" value="2"/>
</dbReference>
<dbReference type="Pfam" id="PF16124">
    <property type="entry name" value="RecQ_Zn_bind"/>
    <property type="match status" value="1"/>
</dbReference>
<evidence type="ECO:0000256" key="2">
    <source>
        <dbReference type="ARBA" id="ARBA00022723"/>
    </source>
</evidence>
<dbReference type="CDD" id="cd17920">
    <property type="entry name" value="DEXHc_RecQ"/>
    <property type="match status" value="1"/>
</dbReference>
<dbReference type="GO" id="GO:0005694">
    <property type="term" value="C:chromosome"/>
    <property type="evidence" value="ECO:0007669"/>
    <property type="project" value="TreeGrafter"/>
</dbReference>
<evidence type="ECO:0000256" key="12">
    <source>
        <dbReference type="ARBA" id="ARBA00044550"/>
    </source>
</evidence>
<keyword evidence="7" id="KW-0238">DNA-binding</keyword>
<comment type="catalytic activity">
    <reaction evidence="9">
        <text>Couples ATP hydrolysis with the unwinding of duplex DNA by translocating in the 3'-5' direction.</text>
        <dbReference type="EC" id="5.6.2.4"/>
    </reaction>
</comment>
<keyword evidence="8" id="KW-0413">Isomerase</keyword>
<dbReference type="InterPro" id="IPR032284">
    <property type="entry name" value="RecQ_Zn-bd"/>
</dbReference>
<dbReference type="PANTHER" id="PTHR13710">
    <property type="entry name" value="DNA HELICASE RECQ FAMILY MEMBER"/>
    <property type="match status" value="1"/>
</dbReference>
<dbReference type="GO" id="GO:0006310">
    <property type="term" value="P:DNA recombination"/>
    <property type="evidence" value="ECO:0007669"/>
    <property type="project" value="InterPro"/>
</dbReference>
<dbReference type="Gene3D" id="1.10.10.10">
    <property type="entry name" value="Winged helix-like DNA-binding domain superfamily/Winged helix DNA-binding domain"/>
    <property type="match status" value="2"/>
</dbReference>
<dbReference type="GO" id="GO:0016787">
    <property type="term" value="F:hydrolase activity"/>
    <property type="evidence" value="ECO:0007669"/>
    <property type="project" value="UniProtKB-KW"/>
</dbReference>
<evidence type="ECO:0000256" key="11">
    <source>
        <dbReference type="ARBA" id="ARBA00044535"/>
    </source>
</evidence>
<dbReference type="GO" id="GO:0005524">
    <property type="term" value="F:ATP binding"/>
    <property type="evidence" value="ECO:0007669"/>
    <property type="project" value="UniProtKB-KW"/>
</dbReference>
<evidence type="ECO:0000256" key="4">
    <source>
        <dbReference type="ARBA" id="ARBA00022801"/>
    </source>
</evidence>
<feature type="domain" description="Helicase C-terminal" evidence="14">
    <location>
        <begin position="237"/>
        <end position="405"/>
    </location>
</feature>
<keyword evidence="2" id="KW-0479">Metal-binding</keyword>
<dbReference type="Pfam" id="PF00270">
    <property type="entry name" value="DEAD"/>
    <property type="match status" value="1"/>
</dbReference>
<dbReference type="RefSeq" id="WP_188942085.1">
    <property type="nucleotide sequence ID" value="NZ_BMNA01000004.1"/>
</dbReference>
<dbReference type="InterPro" id="IPR005471">
    <property type="entry name" value="Tscrpt_reg_IclR_N"/>
</dbReference>
<dbReference type="GO" id="GO:0009378">
    <property type="term" value="F:four-way junction helicase activity"/>
    <property type="evidence" value="ECO:0007669"/>
    <property type="project" value="TreeGrafter"/>
</dbReference>
<protein>
    <recommendedName>
        <fullName evidence="11">ATP-dependent DNA helicase RecQ</fullName>
        <ecNumber evidence="10">5.6.2.4</ecNumber>
    </recommendedName>
    <alternativeName>
        <fullName evidence="12">DNA 3'-5' helicase RecQ</fullName>
    </alternativeName>
</protein>
<dbReference type="GO" id="GO:0003677">
    <property type="term" value="F:DNA binding"/>
    <property type="evidence" value="ECO:0007669"/>
    <property type="project" value="UniProtKB-KW"/>
</dbReference>
<dbReference type="SUPFAM" id="SSF46785">
    <property type="entry name" value="Winged helix' DNA-binding domain"/>
    <property type="match status" value="1"/>
</dbReference>
<gene>
    <name evidence="15" type="primary">recQ</name>
    <name evidence="15" type="ORF">GCM10011594_26410</name>
</gene>
<dbReference type="EC" id="5.6.2.4" evidence="10"/>
<dbReference type="Proteomes" id="UP000655208">
    <property type="component" value="Unassembled WGS sequence"/>
</dbReference>
<evidence type="ECO:0000256" key="9">
    <source>
        <dbReference type="ARBA" id="ARBA00034617"/>
    </source>
</evidence>
<dbReference type="PROSITE" id="PS51194">
    <property type="entry name" value="HELICASE_CTER"/>
    <property type="match status" value="1"/>
</dbReference>
<keyword evidence="4" id="KW-0378">Hydrolase</keyword>
<evidence type="ECO:0000256" key="1">
    <source>
        <dbReference type="ARBA" id="ARBA00005446"/>
    </source>
</evidence>
<evidence type="ECO:0000256" key="8">
    <source>
        <dbReference type="ARBA" id="ARBA00023235"/>
    </source>
</evidence>
<dbReference type="InterPro" id="IPR014001">
    <property type="entry name" value="Helicase_ATP-bd"/>
</dbReference>
<dbReference type="SMART" id="SM00487">
    <property type="entry name" value="DEXDc"/>
    <property type="match status" value="1"/>
</dbReference>
<keyword evidence="3" id="KW-0547">Nucleotide-binding</keyword>
<dbReference type="Pfam" id="PF00271">
    <property type="entry name" value="Helicase_C"/>
    <property type="match status" value="1"/>
</dbReference>
<dbReference type="GO" id="GO:0046872">
    <property type="term" value="F:metal ion binding"/>
    <property type="evidence" value="ECO:0007669"/>
    <property type="project" value="UniProtKB-KW"/>
</dbReference>
<dbReference type="InterPro" id="IPR004589">
    <property type="entry name" value="DNA_helicase_ATP-dep_RecQ"/>
</dbReference>
<dbReference type="SUPFAM" id="SSF52540">
    <property type="entry name" value="P-loop containing nucleoside triphosphate hydrolases"/>
    <property type="match status" value="1"/>
</dbReference>
<keyword evidence="6" id="KW-0067">ATP-binding</keyword>
<dbReference type="EMBL" id="BMNA01000004">
    <property type="protein sequence ID" value="GGM04871.1"/>
    <property type="molecule type" value="Genomic_DNA"/>
</dbReference>
<evidence type="ECO:0000256" key="6">
    <source>
        <dbReference type="ARBA" id="ARBA00022840"/>
    </source>
</evidence>
<evidence type="ECO:0000256" key="3">
    <source>
        <dbReference type="ARBA" id="ARBA00022741"/>
    </source>
</evidence>
<dbReference type="NCBIfam" id="TIGR00614">
    <property type="entry name" value="recQ_fam"/>
    <property type="match status" value="1"/>
</dbReference>
<sequence>MAKSRDVPDTADAPDAADIARLARESFGWAELRPGQAEAVGDLLAGEDLLVVMPTGWGKSAVYRLAAQYLGGLTVVVSPLISLQRDQAEALEDSRAGDRPVVVRTLNSELSAGAREDLLGEISDGAVDFLFLAPEQLANEEVVDTVRAAEPRLFVVDEAHCVVSWGHDFRPDYARLGDVVDRLGHPRIAALTATASPPIREQIVTALHLREPSVRSAGFDRPNLHLAVRTFTEADDQIEDVVAAAAGLDGSGIVYTATRRQAEELAEAVAARGRRVAAYHAGLPKRERGDVQDRFIDGGLDVVTATTAFGMGIDKPDVRWVLHAAVADSLDSYYQEIGRAGRDGDPSSIVLFYREADLGIRRFFGSGSVDEDAVSQVLRQVRRADEPTTPAEIAEATDLPARRVTRVVTALAEVGAVDTDEHGRIEPEGDEPVRVVREEVAELDEQRRLFDTTRLEMMRHYAETRGCRRQQLLSYFGQAAPDLCGNCDNCESGVAREQLERRVDSPFEVGERVRHERFGVGTVLRFEGPAVVVLFDDEGYRSLSIEQVVERGLLVAADEAAADTSHVG</sequence>
<evidence type="ECO:0000259" key="14">
    <source>
        <dbReference type="PROSITE" id="PS51194"/>
    </source>
</evidence>
<accession>A0A917WHN9</accession>
<comment type="caution">
    <text evidence="15">The sequence shown here is derived from an EMBL/GenBank/DDBJ whole genome shotgun (WGS) entry which is preliminary data.</text>
</comment>
<evidence type="ECO:0000256" key="7">
    <source>
        <dbReference type="ARBA" id="ARBA00023125"/>
    </source>
</evidence>
<dbReference type="GO" id="GO:0043138">
    <property type="term" value="F:3'-5' DNA helicase activity"/>
    <property type="evidence" value="ECO:0007669"/>
    <property type="project" value="UniProtKB-EC"/>
</dbReference>
<proteinExistence type="inferred from homology"/>
<evidence type="ECO:0000259" key="13">
    <source>
        <dbReference type="PROSITE" id="PS51192"/>
    </source>
</evidence>
<evidence type="ECO:0000313" key="16">
    <source>
        <dbReference type="Proteomes" id="UP000655208"/>
    </source>
</evidence>
<dbReference type="InterPro" id="IPR036390">
    <property type="entry name" value="WH_DNA-bd_sf"/>
</dbReference>
<reference evidence="15" key="1">
    <citation type="journal article" date="2014" name="Int. J. Syst. Evol. Microbiol.">
        <title>Complete genome sequence of Corynebacterium casei LMG S-19264T (=DSM 44701T), isolated from a smear-ripened cheese.</title>
        <authorList>
            <consortium name="US DOE Joint Genome Institute (JGI-PGF)"/>
            <person name="Walter F."/>
            <person name="Albersmeier A."/>
            <person name="Kalinowski J."/>
            <person name="Ruckert C."/>
        </authorList>
    </citation>
    <scope>NUCLEOTIDE SEQUENCE</scope>
    <source>
        <strain evidence="15">CGMCC 4.7308</strain>
    </source>
</reference>
<dbReference type="AlphaFoldDB" id="A0A917WHN9"/>
<dbReference type="GO" id="GO:0005737">
    <property type="term" value="C:cytoplasm"/>
    <property type="evidence" value="ECO:0007669"/>
    <property type="project" value="TreeGrafter"/>
</dbReference>